<evidence type="ECO:0000313" key="2">
    <source>
        <dbReference type="Proteomes" id="UP000824116"/>
    </source>
</evidence>
<dbReference type="Pfam" id="PF14305">
    <property type="entry name" value="ATPgrasp_TupA"/>
    <property type="match status" value="1"/>
</dbReference>
<comment type="caution">
    <text evidence="1">The sequence shown here is derived from an EMBL/GenBank/DDBJ whole genome shotgun (WGS) entry which is preliminary data.</text>
</comment>
<protein>
    <submittedName>
        <fullName evidence="1">Uncharacterized protein</fullName>
    </submittedName>
</protein>
<accession>A0A9D2G8H5</accession>
<organism evidence="1 2">
    <name type="scientific">Candidatus Mediterraneibacter stercoravium</name>
    <dbReference type="NCBI Taxonomy" id="2838685"/>
    <lineage>
        <taxon>Bacteria</taxon>
        <taxon>Bacillati</taxon>
        <taxon>Bacillota</taxon>
        <taxon>Clostridia</taxon>
        <taxon>Lachnospirales</taxon>
        <taxon>Lachnospiraceae</taxon>
        <taxon>Mediterraneibacter</taxon>
    </lineage>
</organism>
<name>A0A9D2G8H5_9FIRM</name>
<dbReference type="AlphaFoldDB" id="A0A9D2G8H5"/>
<sequence>MEYNTDASLRSRLTDKYEVRQYVAKKGYEECLVPLFGIYDSPDEINIEDIPEQFVLKATHGCDMNYICRKKEDTDIRDLQRRMKMWMKINTAYVSLEMHYRTISPRIICEKYIESGDNPLTDYKIHCSDGKARFILVCSYGHGKRYLDVFSRSWEHLPVVVGAEENPDRPCRPEQLEEMCVMAENLAEGIPFVRIDLYTVGHKVYFGEMTFTPATGMLFHFSDEFLMEEGKYCTIVPSD</sequence>
<reference evidence="1" key="2">
    <citation type="submission" date="2021-04" db="EMBL/GenBank/DDBJ databases">
        <authorList>
            <person name="Gilroy R."/>
        </authorList>
    </citation>
    <scope>NUCLEOTIDE SEQUENCE</scope>
    <source>
        <strain evidence="1">CHK196-3914</strain>
    </source>
</reference>
<dbReference type="Proteomes" id="UP000824116">
    <property type="component" value="Unassembled WGS sequence"/>
</dbReference>
<dbReference type="EMBL" id="DXAY01000176">
    <property type="protein sequence ID" value="HIZ75058.1"/>
    <property type="molecule type" value="Genomic_DNA"/>
</dbReference>
<dbReference type="SUPFAM" id="SSF56059">
    <property type="entry name" value="Glutathione synthetase ATP-binding domain-like"/>
    <property type="match status" value="1"/>
</dbReference>
<gene>
    <name evidence="1" type="ORF">H9723_07445</name>
</gene>
<reference evidence="1" key="1">
    <citation type="journal article" date="2021" name="PeerJ">
        <title>Extensive microbial diversity within the chicken gut microbiome revealed by metagenomics and culture.</title>
        <authorList>
            <person name="Gilroy R."/>
            <person name="Ravi A."/>
            <person name="Getino M."/>
            <person name="Pursley I."/>
            <person name="Horton D.L."/>
            <person name="Alikhan N.F."/>
            <person name="Baker D."/>
            <person name="Gharbi K."/>
            <person name="Hall N."/>
            <person name="Watson M."/>
            <person name="Adriaenssens E.M."/>
            <person name="Foster-Nyarko E."/>
            <person name="Jarju S."/>
            <person name="Secka A."/>
            <person name="Antonio M."/>
            <person name="Oren A."/>
            <person name="Chaudhuri R.R."/>
            <person name="La Ragione R."/>
            <person name="Hildebrand F."/>
            <person name="Pallen M.J."/>
        </authorList>
    </citation>
    <scope>NUCLEOTIDE SEQUENCE</scope>
    <source>
        <strain evidence="1">CHK196-3914</strain>
    </source>
</reference>
<proteinExistence type="predicted"/>
<dbReference type="InterPro" id="IPR029465">
    <property type="entry name" value="ATPgrasp_TupA"/>
</dbReference>
<evidence type="ECO:0000313" key="1">
    <source>
        <dbReference type="EMBL" id="HIZ75058.1"/>
    </source>
</evidence>